<feature type="domain" description="Fatty acid desaturase" evidence="2">
    <location>
        <begin position="167"/>
        <end position="381"/>
    </location>
</feature>
<proteinExistence type="predicted"/>
<name>A0A0A2V157_PARBA</name>
<feature type="transmembrane region" description="Helical" evidence="1">
    <location>
        <begin position="284"/>
        <end position="307"/>
    </location>
</feature>
<dbReference type="PANTHER" id="PTHR36459">
    <property type="entry name" value="ORF"/>
    <property type="match status" value="1"/>
</dbReference>
<keyword evidence="1" id="KW-0812">Transmembrane</keyword>
<dbReference type="RefSeq" id="XP_015703056.1">
    <property type="nucleotide sequence ID" value="XM_015847365.1"/>
</dbReference>
<feature type="transmembrane region" description="Helical" evidence="1">
    <location>
        <begin position="130"/>
        <end position="154"/>
    </location>
</feature>
<protein>
    <recommendedName>
        <fullName evidence="2">Fatty acid desaturase domain-containing protein</fullName>
    </recommendedName>
</protein>
<dbReference type="OrthoDB" id="1470350at2759"/>
<feature type="transmembrane region" description="Helical" evidence="1">
    <location>
        <begin position="245"/>
        <end position="264"/>
    </location>
</feature>
<dbReference type="KEGG" id="pbl:PAAG_11779"/>
<dbReference type="OMA" id="MTGNWGQ"/>
<sequence length="469" mass="55213">MDIDPNLTRADLIVIQNLFHDVPKLRNQGIKARKSLSSSSRRTRVAECGCIGSQQKLNNDAARSDHLYHAEKSSVETLASFNNPQHEDFEPTVFVMWDLKDVKLPRFLNDYLLQPYIRFGRSMVRVETDVVMLTHLLLYFATSVPSAIFLYYHFSWIHGVFHWAMQSYYVGTYTLMMHQHIHMGGILSPKYSWIDMLFPYITNPLMGHTWNSYYYHHVKHHHVESNGPNDLSSTIRYQRDDLGDFLCYVGRFMFFVWLELPLYFFRKSKTRLAMKAAFWELGSYLAIFLMFTLNWKTTSFVFALPLLQLRVGLMVGNWGQHAFVDEIDPDSDFRSSITLIDVASNRFCYNDGYHTSHHLNPLRHWREHPVAFLRQKERYSEEHALVFHNIDYIMITVKLLQKDYAHLAKCLIPIGEQVNMSFDEIAAMLRTKTRRFSEADIKKKFKANHQRNMGLESIFTHRLSVQQEQ</sequence>
<keyword evidence="1" id="KW-0472">Membrane</keyword>
<accession>A0A0A2V157</accession>
<gene>
    <name evidence="3" type="ORF">PAAG_11779</name>
</gene>
<dbReference type="PANTHER" id="PTHR36459:SF1">
    <property type="entry name" value="FATTY ACID DESATURASE DOMAIN-CONTAINING PROTEIN-RELATED"/>
    <property type="match status" value="1"/>
</dbReference>
<evidence type="ECO:0000256" key="1">
    <source>
        <dbReference type="SAM" id="Phobius"/>
    </source>
</evidence>
<keyword evidence="4" id="KW-1185">Reference proteome</keyword>
<evidence type="ECO:0000259" key="2">
    <source>
        <dbReference type="Pfam" id="PF00487"/>
    </source>
</evidence>
<reference evidence="3 4" key="1">
    <citation type="journal article" date="2011" name="PLoS Genet.">
        <title>Comparative genomic analysis of human fungal pathogens causing paracoccidioidomycosis.</title>
        <authorList>
            <person name="Desjardins C.A."/>
            <person name="Champion M.D."/>
            <person name="Holder J.W."/>
            <person name="Muszewska A."/>
            <person name="Goldberg J."/>
            <person name="Bailao A.M."/>
            <person name="Brigido M.M."/>
            <person name="Ferreira M.E."/>
            <person name="Garcia A.M."/>
            <person name="Grynberg M."/>
            <person name="Gujja S."/>
            <person name="Heiman D.I."/>
            <person name="Henn M.R."/>
            <person name="Kodira C.D."/>
            <person name="Leon-Narvaez H."/>
            <person name="Longo L.V."/>
            <person name="Ma L.J."/>
            <person name="Malavazi I."/>
            <person name="Matsuo A.L."/>
            <person name="Morais F.V."/>
            <person name="Pereira M."/>
            <person name="Rodriguez-Brito S."/>
            <person name="Sakthikumar S."/>
            <person name="Salem-Izacc S.M."/>
            <person name="Sykes S.M."/>
            <person name="Teixeira M.M."/>
            <person name="Vallejo M.C."/>
            <person name="Walter M.E."/>
            <person name="Yandava C."/>
            <person name="Young S."/>
            <person name="Zeng Q."/>
            <person name="Zucker J."/>
            <person name="Felipe M.S."/>
            <person name="Goldman G.H."/>
            <person name="Haas B.J."/>
            <person name="McEwen J.G."/>
            <person name="Nino-Vega G."/>
            <person name="Puccia R."/>
            <person name="San-Blas G."/>
            <person name="Soares C.M."/>
            <person name="Birren B.W."/>
            <person name="Cuomo C.A."/>
        </authorList>
    </citation>
    <scope>NUCLEOTIDE SEQUENCE [LARGE SCALE GENOMIC DNA]</scope>
    <source>
        <strain evidence="4">ATCC MYA-826 / Pb01</strain>
    </source>
</reference>
<organism evidence="3 4">
    <name type="scientific">Paracoccidioides lutzii (strain ATCC MYA-826 / Pb01)</name>
    <name type="common">Paracoccidioides brasiliensis</name>
    <dbReference type="NCBI Taxonomy" id="502779"/>
    <lineage>
        <taxon>Eukaryota</taxon>
        <taxon>Fungi</taxon>
        <taxon>Dikarya</taxon>
        <taxon>Ascomycota</taxon>
        <taxon>Pezizomycotina</taxon>
        <taxon>Eurotiomycetes</taxon>
        <taxon>Eurotiomycetidae</taxon>
        <taxon>Onygenales</taxon>
        <taxon>Ajellomycetaceae</taxon>
        <taxon>Paracoccidioides</taxon>
    </lineage>
</organism>
<dbReference type="HOGENOM" id="CLU_033263_0_0_1"/>
<evidence type="ECO:0000313" key="3">
    <source>
        <dbReference type="EMBL" id="KGQ01541.1"/>
    </source>
</evidence>
<dbReference type="STRING" id="502779.A0A0A2V157"/>
<dbReference type="GO" id="GO:0006629">
    <property type="term" value="P:lipid metabolic process"/>
    <property type="evidence" value="ECO:0007669"/>
    <property type="project" value="InterPro"/>
</dbReference>
<dbReference type="EMBL" id="KN294000">
    <property type="protein sequence ID" value="KGQ01541.1"/>
    <property type="molecule type" value="Genomic_DNA"/>
</dbReference>
<dbReference type="InterPro" id="IPR005804">
    <property type="entry name" value="FA_desaturase_dom"/>
</dbReference>
<dbReference type="Proteomes" id="UP000002059">
    <property type="component" value="Partially assembled WGS sequence"/>
</dbReference>
<dbReference type="Pfam" id="PF00487">
    <property type="entry name" value="FA_desaturase"/>
    <property type="match status" value="1"/>
</dbReference>
<dbReference type="VEuPathDB" id="FungiDB:PAAG_11779"/>
<dbReference type="AlphaFoldDB" id="A0A0A2V157"/>
<evidence type="ECO:0000313" key="4">
    <source>
        <dbReference type="Proteomes" id="UP000002059"/>
    </source>
</evidence>
<keyword evidence="1" id="KW-1133">Transmembrane helix</keyword>
<dbReference type="GeneID" id="26970663"/>